<dbReference type="VEuPathDB" id="FungiDB:SCHCODRAFT_01181002"/>
<keyword evidence="4" id="KW-1185">Reference proteome</keyword>
<dbReference type="AlphaFoldDB" id="D8Q4I4"/>
<reference evidence="3 4" key="1">
    <citation type="journal article" date="2010" name="Nat. Biotechnol.">
        <title>Genome sequence of the model mushroom Schizophyllum commune.</title>
        <authorList>
            <person name="Ohm R.A."/>
            <person name="de Jong J.F."/>
            <person name="Lugones L.G."/>
            <person name="Aerts A."/>
            <person name="Kothe E."/>
            <person name="Stajich J.E."/>
            <person name="de Vries R.P."/>
            <person name="Record E."/>
            <person name="Levasseur A."/>
            <person name="Baker S.E."/>
            <person name="Bartholomew K.A."/>
            <person name="Coutinho P.M."/>
            <person name="Erdmann S."/>
            <person name="Fowler T.J."/>
            <person name="Gathman A.C."/>
            <person name="Lombard V."/>
            <person name="Henrissat B."/>
            <person name="Knabe N."/>
            <person name="Kuees U."/>
            <person name="Lilly W.W."/>
            <person name="Lindquist E."/>
            <person name="Lucas S."/>
            <person name="Magnuson J.K."/>
            <person name="Piumi F."/>
            <person name="Raudaskoski M."/>
            <person name="Salamov A."/>
            <person name="Schmutz J."/>
            <person name="Schwarze F.W.M.R."/>
            <person name="vanKuyk P.A."/>
            <person name="Horton J.S."/>
            <person name="Grigoriev I.V."/>
            <person name="Woesten H.A.B."/>
        </authorList>
    </citation>
    <scope>NUCLEOTIDE SEQUENCE [LARGE SCALE GENOMIC DNA]</scope>
    <source>
        <strain evidence="4">H4-8 / FGSC 9210</strain>
    </source>
</reference>
<dbReference type="InParanoid" id="D8Q4I4"/>
<dbReference type="PROSITE" id="PS50097">
    <property type="entry name" value="BTB"/>
    <property type="match status" value="1"/>
</dbReference>
<proteinExistence type="predicted"/>
<feature type="region of interest" description="Disordered" evidence="1">
    <location>
        <begin position="1"/>
        <end position="26"/>
    </location>
</feature>
<feature type="non-terminal residue" evidence="3">
    <location>
        <position position="610"/>
    </location>
</feature>
<dbReference type="eggNOG" id="KOG0519">
    <property type="taxonomic scope" value="Eukaryota"/>
</dbReference>
<sequence length="610" mass="66212">MLPSSNSGQASAGDVGAQAGAPDPADESFLASVASIWDAEISDLTTADAPLADTALAPDTVLDAEAAALTLPTPDSCSPSNQDTPEVTATPSAHHDTTPASTMISMSTTFTSVATHGGVPPDVVLVSTDGVYFYVNRALLASASANYFAALLPPSVRSPDGFPLAHTQDASDVLNIILHAVYDMSPARYAPPVTTLLAALDRLPAYGMLPAQHVVPPRALYAVLLAQAPLAPLAVYTAAAHYGLNDLAVAVSSHLLSFPLPALTDAQAEAMGAIYLKRLFMLHKQRVDALKGVLAQAPYPHPETEICTFADQKKIARAWQLAATYLVAEAQPDLPPSRMEATVNSLMVGMACEDCKEALRKRLQKAVVEWTMLPLNFDVTSSRRQAFSSRHRAYSSHRRTYSGHLELRDMQDVLQRFPTPPPTKEKEKLILRAAEAPKRQPLILVDCAESWAHTKATASTSQGRHAAHSLSKAVHTQRAETSEARRHQRYTEAERALERSLRSLASPEEHDRALRTTASLLGQLSKTTEEATRQAQILLASSDLHGPALYAAKRERWIWELRQRQAREAAARLQQAPAAPVVDRRQANLARFLESSEHRLSTRPAPRLKR</sequence>
<accession>D8Q4I4</accession>
<name>D8Q4I4_SCHCM</name>
<dbReference type="Proteomes" id="UP000007431">
    <property type="component" value="Unassembled WGS sequence"/>
</dbReference>
<dbReference type="HOGENOM" id="CLU_448040_0_0_1"/>
<feature type="compositionally biased region" description="Polar residues" evidence="1">
    <location>
        <begin position="1"/>
        <end position="10"/>
    </location>
</feature>
<dbReference type="OrthoDB" id="3265815at2759"/>
<dbReference type="RefSeq" id="XP_003032143.1">
    <property type="nucleotide sequence ID" value="XM_003032097.1"/>
</dbReference>
<evidence type="ECO:0000313" key="4">
    <source>
        <dbReference type="Proteomes" id="UP000007431"/>
    </source>
</evidence>
<dbReference type="InterPro" id="IPR000210">
    <property type="entry name" value="BTB/POZ_dom"/>
</dbReference>
<dbReference type="EMBL" id="GL377306">
    <property type="protein sequence ID" value="EFI97240.1"/>
    <property type="molecule type" value="Genomic_DNA"/>
</dbReference>
<dbReference type="GeneID" id="9589631"/>
<evidence type="ECO:0000313" key="3">
    <source>
        <dbReference type="EMBL" id="EFI97240.1"/>
    </source>
</evidence>
<feature type="region of interest" description="Disordered" evidence="1">
    <location>
        <begin position="71"/>
        <end position="100"/>
    </location>
</feature>
<feature type="domain" description="BTB" evidence="2">
    <location>
        <begin position="121"/>
        <end position="183"/>
    </location>
</feature>
<feature type="compositionally biased region" description="Polar residues" evidence="1">
    <location>
        <begin position="73"/>
        <end position="91"/>
    </location>
</feature>
<evidence type="ECO:0000256" key="1">
    <source>
        <dbReference type="SAM" id="MobiDB-lite"/>
    </source>
</evidence>
<gene>
    <name evidence="3" type="ORF">SCHCODRAFT_257140</name>
</gene>
<protein>
    <recommendedName>
        <fullName evidence="2">BTB domain-containing protein</fullName>
    </recommendedName>
</protein>
<organism evidence="4">
    <name type="scientific">Schizophyllum commune (strain H4-8 / FGSC 9210)</name>
    <name type="common">Split gill fungus</name>
    <dbReference type="NCBI Taxonomy" id="578458"/>
    <lineage>
        <taxon>Eukaryota</taxon>
        <taxon>Fungi</taxon>
        <taxon>Dikarya</taxon>
        <taxon>Basidiomycota</taxon>
        <taxon>Agaricomycotina</taxon>
        <taxon>Agaricomycetes</taxon>
        <taxon>Agaricomycetidae</taxon>
        <taxon>Agaricales</taxon>
        <taxon>Schizophyllaceae</taxon>
        <taxon>Schizophyllum</taxon>
    </lineage>
</organism>
<dbReference type="KEGG" id="scm:SCHCO_01181002"/>
<evidence type="ECO:0000259" key="2">
    <source>
        <dbReference type="PROSITE" id="PS50097"/>
    </source>
</evidence>